<dbReference type="AlphaFoldDB" id="A0A5K7YIH0"/>
<dbReference type="Proteomes" id="UP000427906">
    <property type="component" value="Chromosome"/>
</dbReference>
<proteinExistence type="predicted"/>
<sequence>MNTETNETLYVKVKDMAGNDFVCPLEELKDPGSISDTELENCVEDAVVGRYAGQLKIVAPET</sequence>
<dbReference type="KEGG" id="dalk:DSCA_28760"/>
<evidence type="ECO:0000313" key="1">
    <source>
        <dbReference type="EMBL" id="BBO68946.1"/>
    </source>
</evidence>
<dbReference type="RefSeq" id="WP_155317037.1">
    <property type="nucleotide sequence ID" value="NZ_AP021874.1"/>
</dbReference>
<evidence type="ECO:0000313" key="2">
    <source>
        <dbReference type="Proteomes" id="UP000427906"/>
    </source>
</evidence>
<dbReference type="OrthoDB" id="5422168at2"/>
<reference evidence="1 2" key="1">
    <citation type="submission" date="2019-11" db="EMBL/GenBank/DDBJ databases">
        <title>Comparative genomics of hydrocarbon-degrading Desulfosarcina strains.</title>
        <authorList>
            <person name="Watanabe M."/>
            <person name="Kojima H."/>
            <person name="Fukui M."/>
        </authorList>
    </citation>
    <scope>NUCLEOTIDE SEQUENCE [LARGE SCALE GENOMIC DNA]</scope>
    <source>
        <strain evidence="1 2">PL12</strain>
    </source>
</reference>
<organism evidence="1 2">
    <name type="scientific">Desulfosarcina alkanivorans</name>
    <dbReference type="NCBI Taxonomy" id="571177"/>
    <lineage>
        <taxon>Bacteria</taxon>
        <taxon>Pseudomonadati</taxon>
        <taxon>Thermodesulfobacteriota</taxon>
        <taxon>Desulfobacteria</taxon>
        <taxon>Desulfobacterales</taxon>
        <taxon>Desulfosarcinaceae</taxon>
        <taxon>Desulfosarcina</taxon>
    </lineage>
</organism>
<keyword evidence="2" id="KW-1185">Reference proteome</keyword>
<accession>A0A5K7YIH0</accession>
<gene>
    <name evidence="1" type="ORF">DSCA_28760</name>
</gene>
<dbReference type="EMBL" id="AP021874">
    <property type="protein sequence ID" value="BBO68946.1"/>
    <property type="molecule type" value="Genomic_DNA"/>
</dbReference>
<protein>
    <submittedName>
        <fullName evidence="1">Uncharacterized protein</fullName>
    </submittedName>
</protein>
<name>A0A5K7YIH0_9BACT</name>